<feature type="binding site" evidence="5">
    <location>
        <position position="32"/>
    </location>
    <ligand>
        <name>NADPH</name>
        <dbReference type="ChEBI" id="CHEBI:57783"/>
    </ligand>
</feature>
<dbReference type="UniPathway" id="UPA00098">
    <property type="reaction ID" value="UER00361"/>
</dbReference>
<dbReference type="PANTHER" id="PTHR11645:SF0">
    <property type="entry name" value="PYRROLINE-5-CARBOXYLATE REDUCTASE 3"/>
    <property type="match status" value="1"/>
</dbReference>
<dbReference type="EC" id="1.5.1.2" evidence="4 6"/>
<dbReference type="PANTHER" id="PTHR11645">
    <property type="entry name" value="PYRROLINE-5-CARBOXYLATE REDUCTASE"/>
    <property type="match status" value="1"/>
</dbReference>
<dbReference type="PIRSF" id="PIRSF000193">
    <property type="entry name" value="Pyrrol-5-carb_rd"/>
    <property type="match status" value="1"/>
</dbReference>
<dbReference type="SUPFAM" id="SSF51735">
    <property type="entry name" value="NAD(P)-binding Rossmann-fold domains"/>
    <property type="match status" value="1"/>
</dbReference>
<dbReference type="GO" id="GO:0055129">
    <property type="term" value="P:L-proline biosynthetic process"/>
    <property type="evidence" value="ECO:0007669"/>
    <property type="project" value="UniProtKB-UniPathway"/>
</dbReference>
<feature type="domain" description="Pyrroline-5-carboxylate reductase dimerisation" evidence="8">
    <location>
        <begin position="137"/>
        <end position="241"/>
    </location>
</feature>
<dbReference type="EMBL" id="QZAB01000583">
    <property type="protein sequence ID" value="RQD80007.1"/>
    <property type="molecule type" value="Genomic_DNA"/>
</dbReference>
<dbReference type="InterPro" id="IPR008927">
    <property type="entry name" value="6-PGluconate_DH-like_C_sf"/>
</dbReference>
<dbReference type="Pfam" id="PF03807">
    <property type="entry name" value="F420_oxidored"/>
    <property type="match status" value="1"/>
</dbReference>
<keyword evidence="3 6" id="KW-0560">Oxidoreductase</keyword>
<proteinExistence type="inferred from homology"/>
<dbReference type="HAMAP" id="MF_01925">
    <property type="entry name" value="P5C_reductase"/>
    <property type="match status" value="1"/>
</dbReference>
<dbReference type="InterPro" id="IPR053790">
    <property type="entry name" value="P5CR-like_CS"/>
</dbReference>
<dbReference type="PROSITE" id="PS00521">
    <property type="entry name" value="P5CR"/>
    <property type="match status" value="1"/>
</dbReference>
<comment type="caution">
    <text evidence="9">The sequence shown here is derived from an EMBL/GenBank/DDBJ whole genome shotgun (WGS) entry which is preliminary data.</text>
</comment>
<dbReference type="Gene3D" id="3.40.50.720">
    <property type="entry name" value="NAD(P)-binding Rossmann-like Domain"/>
    <property type="match status" value="1"/>
</dbReference>
<dbReference type="GO" id="GO:0004735">
    <property type="term" value="F:pyrroline-5-carboxylate reductase activity"/>
    <property type="evidence" value="ECO:0007669"/>
    <property type="project" value="UniProtKB-UniRule"/>
</dbReference>
<dbReference type="Gene3D" id="1.10.3730.10">
    <property type="entry name" value="ProC C-terminal domain-like"/>
    <property type="match status" value="1"/>
</dbReference>
<dbReference type="Proteomes" id="UP000284763">
    <property type="component" value="Unassembled WGS sequence"/>
</dbReference>
<evidence type="ECO:0000259" key="8">
    <source>
        <dbReference type="Pfam" id="PF14748"/>
    </source>
</evidence>
<feature type="non-terminal residue" evidence="9">
    <location>
        <position position="1"/>
    </location>
</feature>
<sequence length="243" mass="25793">LIPAQNICASDKYHPNLQNMGDELGINTDIDNKKVSLWADIIVLAIKPQALKPVLEEIKPAINDKKLVISIAAGVTTALIEDELARGSKVIRVMPNIAVTVSEGAAAICAGKNANEEDLKYAAGIFDSVGSSIITSEKNMDAVTGLSGSGPAFIFPIIEAMADGAVHEGLDRENALKLATQTVLGAAQLMMTTKKHPGELKDMVTSPGGTTIRGLQKLEENKVRFAFMDAVITSARRSKELGK</sequence>
<evidence type="ECO:0000256" key="5">
    <source>
        <dbReference type="PIRSR" id="PIRSR000193-1"/>
    </source>
</evidence>
<dbReference type="Pfam" id="PF14748">
    <property type="entry name" value="P5CR_dimer"/>
    <property type="match status" value="1"/>
</dbReference>
<feature type="domain" description="Pyrroline-5-carboxylate reductase catalytic N-terminal" evidence="7">
    <location>
        <begin position="5"/>
        <end position="74"/>
    </location>
</feature>
<dbReference type="AlphaFoldDB" id="A0A424YM17"/>
<evidence type="ECO:0000256" key="4">
    <source>
        <dbReference type="NCBIfam" id="TIGR00112"/>
    </source>
</evidence>
<evidence type="ECO:0000256" key="6">
    <source>
        <dbReference type="RuleBase" id="RU003903"/>
    </source>
</evidence>
<accession>A0A424YM17</accession>
<feature type="binding site" evidence="5">
    <location>
        <begin position="45"/>
        <end position="48"/>
    </location>
    <ligand>
        <name>NADP(+)</name>
        <dbReference type="ChEBI" id="CHEBI:58349"/>
    </ligand>
</feature>
<comment type="catalytic activity">
    <reaction evidence="6">
        <text>L-proline + NADP(+) = (S)-1-pyrroline-5-carboxylate + NADPH + 2 H(+)</text>
        <dbReference type="Rhea" id="RHEA:14109"/>
        <dbReference type="ChEBI" id="CHEBI:15378"/>
        <dbReference type="ChEBI" id="CHEBI:17388"/>
        <dbReference type="ChEBI" id="CHEBI:57783"/>
        <dbReference type="ChEBI" id="CHEBI:58349"/>
        <dbReference type="ChEBI" id="CHEBI:60039"/>
        <dbReference type="EC" id="1.5.1.2"/>
    </reaction>
</comment>
<keyword evidence="2 5" id="KW-0521">NADP</keyword>
<name>A0A424YM17_9EURY</name>
<evidence type="ECO:0000313" key="9">
    <source>
        <dbReference type="EMBL" id="RQD80007.1"/>
    </source>
</evidence>
<dbReference type="SUPFAM" id="SSF48179">
    <property type="entry name" value="6-phosphogluconate dehydrogenase C-terminal domain-like"/>
    <property type="match status" value="1"/>
</dbReference>
<evidence type="ECO:0000313" key="10">
    <source>
        <dbReference type="Proteomes" id="UP000284763"/>
    </source>
</evidence>
<comment type="similarity">
    <text evidence="1 6">Belongs to the pyrroline-5-carboxylate reductase family.</text>
</comment>
<evidence type="ECO:0000256" key="1">
    <source>
        <dbReference type="ARBA" id="ARBA00005525"/>
    </source>
</evidence>
<dbReference type="NCBIfam" id="TIGR00112">
    <property type="entry name" value="proC"/>
    <property type="match status" value="1"/>
</dbReference>
<evidence type="ECO:0000259" key="7">
    <source>
        <dbReference type="Pfam" id="PF03807"/>
    </source>
</evidence>
<reference evidence="9 10" key="1">
    <citation type="submission" date="2018-08" db="EMBL/GenBank/DDBJ databases">
        <title>The metabolism and importance of syntrophic acetate oxidation coupled to methane or sulfide production in haloalkaline environments.</title>
        <authorList>
            <person name="Timmers P.H.A."/>
            <person name="Vavourakis C.D."/>
            <person name="Sorokin D.Y."/>
            <person name="Sinninghe Damste J.S."/>
            <person name="Muyzer G."/>
            <person name="Stams A.J.M."/>
            <person name="Plugge C.M."/>
        </authorList>
    </citation>
    <scope>NUCLEOTIDE SEQUENCE [LARGE SCALE GENOMIC DNA]</scope>
    <source>
        <strain evidence="9">MSAO_Arc3</strain>
    </source>
</reference>
<keyword evidence="6" id="KW-0028">Amino-acid biosynthesis</keyword>
<dbReference type="InterPro" id="IPR036291">
    <property type="entry name" value="NAD(P)-bd_dom_sf"/>
</dbReference>
<dbReference type="InterPro" id="IPR028939">
    <property type="entry name" value="P5C_Rdtase_cat_N"/>
</dbReference>
<dbReference type="InterPro" id="IPR029036">
    <property type="entry name" value="P5CR_dimer"/>
</dbReference>
<evidence type="ECO:0000256" key="2">
    <source>
        <dbReference type="ARBA" id="ARBA00022857"/>
    </source>
</evidence>
<protein>
    <recommendedName>
        <fullName evidence="4 6">Pyrroline-5-carboxylate reductase</fullName>
        <ecNumber evidence="4 6">1.5.1.2</ecNumber>
    </recommendedName>
</protein>
<organism evidence="9 10">
    <name type="scientific">Methanosalsum natronophilum</name>
    <dbReference type="NCBI Taxonomy" id="768733"/>
    <lineage>
        <taxon>Archaea</taxon>
        <taxon>Methanobacteriati</taxon>
        <taxon>Methanobacteriota</taxon>
        <taxon>Stenosarchaea group</taxon>
        <taxon>Methanomicrobia</taxon>
        <taxon>Methanosarcinales</taxon>
        <taxon>Methanosarcinaceae</taxon>
        <taxon>Methanosalsum</taxon>
    </lineage>
</organism>
<dbReference type="InterPro" id="IPR000304">
    <property type="entry name" value="Pyrroline-COOH_reductase"/>
</dbReference>
<evidence type="ECO:0000256" key="3">
    <source>
        <dbReference type="ARBA" id="ARBA00023002"/>
    </source>
</evidence>
<dbReference type="FunFam" id="1.10.3730.10:FF:000001">
    <property type="entry name" value="Pyrroline-5-carboxylate reductase"/>
    <property type="match status" value="1"/>
</dbReference>
<gene>
    <name evidence="9" type="primary">proC</name>
    <name evidence="9" type="ORF">D5R95_09110</name>
</gene>
<keyword evidence="6" id="KW-0641">Proline biosynthesis</keyword>
<comment type="pathway">
    <text evidence="6">Amino-acid biosynthesis; L-proline biosynthesis; L-proline from L-glutamate 5-semialdehyde: step 1/1.</text>
</comment>